<dbReference type="Proteomes" id="UP001241605">
    <property type="component" value="Chromosome"/>
</dbReference>
<dbReference type="PANTHER" id="PTHR33515">
    <property type="entry name" value="RIBOSOME-BINDING FACTOR A, CHLOROPLASTIC-RELATED"/>
    <property type="match status" value="1"/>
</dbReference>
<dbReference type="RefSeq" id="WP_282300674.1">
    <property type="nucleotide sequence ID" value="NZ_CP124616.1"/>
</dbReference>
<dbReference type="PROSITE" id="PS01319">
    <property type="entry name" value="RBFA"/>
    <property type="match status" value="1"/>
</dbReference>
<comment type="similarity">
    <text evidence="2">Belongs to the RbfA family.</text>
</comment>
<dbReference type="PANTHER" id="PTHR33515:SF1">
    <property type="entry name" value="RIBOSOME-BINDING FACTOR A, CHLOROPLASTIC-RELATED"/>
    <property type="match status" value="1"/>
</dbReference>
<dbReference type="Pfam" id="PF02033">
    <property type="entry name" value="RBFA"/>
    <property type="match status" value="1"/>
</dbReference>
<protein>
    <recommendedName>
        <fullName evidence="2">Ribosome-binding factor A</fullName>
    </recommendedName>
</protein>
<comment type="subunit">
    <text evidence="2">Monomer. Binds 30S ribosomal subunits, but not 50S ribosomal subunits or 70S ribosomes.</text>
</comment>
<dbReference type="InterPro" id="IPR015946">
    <property type="entry name" value="KH_dom-like_a/b"/>
</dbReference>
<dbReference type="Gene3D" id="3.30.300.20">
    <property type="match status" value="1"/>
</dbReference>
<reference evidence="3 4" key="1">
    <citation type="submission" date="2023-05" db="EMBL/GenBank/DDBJ databases">
        <title>YMD87, complete Genome.</title>
        <authorList>
            <person name="Zhang J."/>
            <person name="Xu X."/>
        </authorList>
    </citation>
    <scope>NUCLEOTIDE SEQUENCE [LARGE SCALE GENOMIC DNA]</scope>
    <source>
        <strain evidence="3 4">YMD87</strain>
    </source>
</reference>
<keyword evidence="2" id="KW-0963">Cytoplasm</keyword>
<accession>A0ABY8QHB8</accession>
<dbReference type="NCBIfam" id="TIGR00082">
    <property type="entry name" value="rbfA"/>
    <property type="match status" value="1"/>
</dbReference>
<sequence>MANNRIPDGPGQSQRQLRVGELLRRRLSEILSRAEIHDPDLNRMVITVGEVRVSPDLRIATAYVVPLGGKGQDEMFELLHKHRGELRHLLSKGLKIKHTPQLHFRLDDTFDQLDEHRRLFSQDAVRRDLDK</sequence>
<dbReference type="InterPro" id="IPR020053">
    <property type="entry name" value="Ribosome-bd_factorA_CS"/>
</dbReference>
<evidence type="ECO:0000313" key="4">
    <source>
        <dbReference type="Proteomes" id="UP001241605"/>
    </source>
</evidence>
<dbReference type="HAMAP" id="MF_00003">
    <property type="entry name" value="RbfA"/>
    <property type="match status" value="1"/>
</dbReference>
<name>A0ABY8QHB8_9RHOB</name>
<gene>
    <name evidence="2 3" type="primary">rbfA</name>
    <name evidence="3" type="ORF">QF118_00450</name>
</gene>
<evidence type="ECO:0000256" key="2">
    <source>
        <dbReference type="HAMAP-Rule" id="MF_00003"/>
    </source>
</evidence>
<keyword evidence="1 2" id="KW-0690">Ribosome biogenesis</keyword>
<comment type="subcellular location">
    <subcellularLocation>
        <location evidence="2">Cytoplasm</location>
    </subcellularLocation>
</comment>
<dbReference type="NCBIfam" id="NF001802">
    <property type="entry name" value="PRK00521.2-5"/>
    <property type="match status" value="1"/>
</dbReference>
<evidence type="ECO:0000256" key="1">
    <source>
        <dbReference type="ARBA" id="ARBA00022517"/>
    </source>
</evidence>
<organism evidence="3 4">
    <name type="scientific">Tropicibacter oceani</name>
    <dbReference type="NCBI Taxonomy" id="3058420"/>
    <lineage>
        <taxon>Bacteria</taxon>
        <taxon>Pseudomonadati</taxon>
        <taxon>Pseudomonadota</taxon>
        <taxon>Alphaproteobacteria</taxon>
        <taxon>Rhodobacterales</taxon>
        <taxon>Roseobacteraceae</taxon>
        <taxon>Tropicibacter</taxon>
    </lineage>
</organism>
<dbReference type="SUPFAM" id="SSF89919">
    <property type="entry name" value="Ribosome-binding factor A, RbfA"/>
    <property type="match status" value="1"/>
</dbReference>
<keyword evidence="4" id="KW-1185">Reference proteome</keyword>
<dbReference type="InterPro" id="IPR023799">
    <property type="entry name" value="RbfA_dom_sf"/>
</dbReference>
<comment type="function">
    <text evidence="2">One of several proteins that assist in the late maturation steps of the functional core of the 30S ribosomal subunit. Associates with free 30S ribosomal subunits (but not with 30S subunits that are part of 70S ribosomes or polysomes). Required for efficient processing of 16S rRNA. May interact with the 5'-terminal helix region of 16S rRNA.</text>
</comment>
<evidence type="ECO:0000313" key="3">
    <source>
        <dbReference type="EMBL" id="WGW04042.1"/>
    </source>
</evidence>
<proteinExistence type="inferred from homology"/>
<dbReference type="EMBL" id="CP124616">
    <property type="protein sequence ID" value="WGW04042.1"/>
    <property type="molecule type" value="Genomic_DNA"/>
</dbReference>
<dbReference type="InterPro" id="IPR000238">
    <property type="entry name" value="RbfA"/>
</dbReference>